<dbReference type="InterPro" id="IPR028081">
    <property type="entry name" value="Leu-bd"/>
</dbReference>
<feature type="domain" description="Leucine-binding protein" evidence="4">
    <location>
        <begin position="31"/>
        <end position="357"/>
    </location>
</feature>
<keyword evidence="6" id="KW-1185">Reference proteome</keyword>
<sequence>MFRRHLLLTALTTLALAPAALHAQDNTAGDIVVAHIGPFTVLPAPDARELNAGMTAALAEINGRGGIQGRKVSLITLDDAYSFEGFRSQLDKAMDSKPVALLAPLGSVTLKRMLDSQLLDSTDIVILNAVPGAGVLRSPGHPKLFHIRASDDQQIRKILAHARTLNIRSMGVLHQDIPIGTSGLAAARTAAAAENGIEVVAAAASTDAPAITAAAKAIAQANPQSALVIGAPKFVGESIAALRAAGITQQIFTLSYLPAPALAKFAGAGARGVGIAQTFPNPSGVKLPLQRAFRAAMEKTHPDLKTYTTFHMEGYVTARVLAEAARRARSINPTGIAQSLRAMGEWDLGGYRVDFSRGNAGSDWVDIGVVSGDGRLLY</sequence>
<dbReference type="Gene3D" id="3.40.50.2300">
    <property type="match status" value="2"/>
</dbReference>
<dbReference type="SUPFAM" id="SSF53822">
    <property type="entry name" value="Periplasmic binding protein-like I"/>
    <property type="match status" value="1"/>
</dbReference>
<dbReference type="Pfam" id="PF13458">
    <property type="entry name" value="Peripla_BP_6"/>
    <property type="match status" value="1"/>
</dbReference>
<keyword evidence="2 3" id="KW-0732">Signal</keyword>
<dbReference type="RefSeq" id="WP_284309328.1">
    <property type="nucleotide sequence ID" value="NZ_BSPB01000069.1"/>
</dbReference>
<protein>
    <submittedName>
        <fullName evidence="5">ABC transporter substrate-binding protein</fullName>
    </submittedName>
</protein>
<evidence type="ECO:0000256" key="1">
    <source>
        <dbReference type="ARBA" id="ARBA00010062"/>
    </source>
</evidence>
<dbReference type="CDD" id="cd06326">
    <property type="entry name" value="PBP1_ABC_ligand_binding-like"/>
    <property type="match status" value="1"/>
</dbReference>
<proteinExistence type="inferred from homology"/>
<dbReference type="PANTHER" id="PTHR47235">
    <property type="entry name" value="BLR6548 PROTEIN"/>
    <property type="match status" value="1"/>
</dbReference>
<gene>
    <name evidence="5" type="ORF">GCM10007935_40770</name>
</gene>
<evidence type="ECO:0000256" key="3">
    <source>
        <dbReference type="SAM" id="SignalP"/>
    </source>
</evidence>
<accession>A0ABQ6CD86</accession>
<comment type="similarity">
    <text evidence="1">Belongs to the leucine-binding protein family.</text>
</comment>
<feature type="signal peptide" evidence="3">
    <location>
        <begin position="1"/>
        <end position="23"/>
    </location>
</feature>
<evidence type="ECO:0000256" key="2">
    <source>
        <dbReference type="ARBA" id="ARBA00022729"/>
    </source>
</evidence>
<name>A0ABQ6CD86_9BURK</name>
<organism evidence="5 6">
    <name type="scientific">Hydrogenophaga electricum</name>
    <dbReference type="NCBI Taxonomy" id="1230953"/>
    <lineage>
        <taxon>Bacteria</taxon>
        <taxon>Pseudomonadati</taxon>
        <taxon>Pseudomonadota</taxon>
        <taxon>Betaproteobacteria</taxon>
        <taxon>Burkholderiales</taxon>
        <taxon>Comamonadaceae</taxon>
        <taxon>Hydrogenophaga</taxon>
    </lineage>
</organism>
<dbReference type="PANTHER" id="PTHR47235:SF1">
    <property type="entry name" value="BLR6548 PROTEIN"/>
    <property type="match status" value="1"/>
</dbReference>
<reference evidence="6" key="1">
    <citation type="journal article" date="2019" name="Int. J. Syst. Evol. Microbiol.">
        <title>The Global Catalogue of Microorganisms (GCM) 10K type strain sequencing project: providing services to taxonomists for standard genome sequencing and annotation.</title>
        <authorList>
            <consortium name="The Broad Institute Genomics Platform"/>
            <consortium name="The Broad Institute Genome Sequencing Center for Infectious Disease"/>
            <person name="Wu L."/>
            <person name="Ma J."/>
        </authorList>
    </citation>
    <scope>NUCLEOTIDE SEQUENCE [LARGE SCALE GENOMIC DNA]</scope>
    <source>
        <strain evidence="6">NBRC 109341</strain>
    </source>
</reference>
<dbReference type="Proteomes" id="UP001156903">
    <property type="component" value="Unassembled WGS sequence"/>
</dbReference>
<evidence type="ECO:0000313" key="6">
    <source>
        <dbReference type="Proteomes" id="UP001156903"/>
    </source>
</evidence>
<comment type="caution">
    <text evidence="5">The sequence shown here is derived from an EMBL/GenBank/DDBJ whole genome shotgun (WGS) entry which is preliminary data.</text>
</comment>
<evidence type="ECO:0000313" key="5">
    <source>
        <dbReference type="EMBL" id="GLS16634.1"/>
    </source>
</evidence>
<dbReference type="InterPro" id="IPR028082">
    <property type="entry name" value="Peripla_BP_I"/>
</dbReference>
<dbReference type="EMBL" id="BSPB01000069">
    <property type="protein sequence ID" value="GLS16634.1"/>
    <property type="molecule type" value="Genomic_DNA"/>
</dbReference>
<evidence type="ECO:0000259" key="4">
    <source>
        <dbReference type="Pfam" id="PF13458"/>
    </source>
</evidence>
<feature type="chain" id="PRO_5046580254" evidence="3">
    <location>
        <begin position="24"/>
        <end position="378"/>
    </location>
</feature>